<dbReference type="PRINTS" id="PR00207">
    <property type="entry name" value="FLAGELLIN"/>
</dbReference>
<evidence type="ECO:0000259" key="6">
    <source>
        <dbReference type="Pfam" id="PF00669"/>
    </source>
</evidence>
<dbReference type="Proteomes" id="UP000244902">
    <property type="component" value="Chromosome"/>
</dbReference>
<dbReference type="EMBL" id="CP022188">
    <property type="protein sequence ID" value="AWI81611.1"/>
    <property type="molecule type" value="Genomic_DNA"/>
</dbReference>
<dbReference type="GO" id="GO:0009288">
    <property type="term" value="C:bacterial-type flagellum"/>
    <property type="evidence" value="ECO:0007669"/>
    <property type="project" value="UniProtKB-SubCell"/>
</dbReference>
<evidence type="ECO:0000256" key="4">
    <source>
        <dbReference type="RuleBase" id="RU362073"/>
    </source>
</evidence>
<dbReference type="GO" id="GO:0005576">
    <property type="term" value="C:extracellular region"/>
    <property type="evidence" value="ECO:0007669"/>
    <property type="project" value="UniProtKB-SubCell"/>
</dbReference>
<dbReference type="InterPro" id="IPR042187">
    <property type="entry name" value="Flagellin_C_sub2"/>
</dbReference>
<evidence type="ECO:0000256" key="2">
    <source>
        <dbReference type="ARBA" id="ARBA00022525"/>
    </source>
</evidence>
<dbReference type="PANTHER" id="PTHR42792:SF2">
    <property type="entry name" value="FLAGELLIN"/>
    <property type="match status" value="1"/>
</dbReference>
<dbReference type="PANTHER" id="PTHR42792">
    <property type="entry name" value="FLAGELLIN"/>
    <property type="match status" value="1"/>
</dbReference>
<sequence>MAQVINTNVQSLNAQRNLNTTGSSLATSLQRLSSGLRINSAKDDAAGLAISERFTAQIRGLDQAQRNANDGISLAQTAEGALQSSGDILQRIRELAVQSSNATNSASDRQALNDEVNQLTQELDRIAKTTEFNGQKLMDGSFTSATFQVGANAGQSITATTANFSTNQYGNYRIGSKAATTAGGTGDLTNGSTANAIASNAAATSRVAGGSITISGATGSATVSITAGDSAKKAAELINAQTSTTGVKASAKTEIDVTAMAANTTYKFDVSSNNSTAVTLSFTVGSAVDQDGLTSAVNAFNDVSSKTGVTARINDTNDGITLLNAAGENITIANAASGSAAATIGGTATNAGASAVATGQLALDSEKSFSVAAANTTDFFNATAAAGQLQKVSDLDVSSVDAAQRTLAMVDSALAAVNSQRAKFGALQSRFETTISNLQTTTENLSASRSRIRDTDFASETANLTRAQILQQAGTAMLSQANALPQNVLSLLG</sequence>
<dbReference type="SUPFAM" id="SSF64518">
    <property type="entry name" value="Phase 1 flagellin"/>
    <property type="match status" value="1"/>
</dbReference>
<feature type="coiled-coil region" evidence="5">
    <location>
        <begin position="102"/>
        <end position="129"/>
    </location>
</feature>
<evidence type="ECO:0000256" key="1">
    <source>
        <dbReference type="ARBA" id="ARBA00005709"/>
    </source>
</evidence>
<dbReference type="OrthoDB" id="9796789at2"/>
<feature type="domain" description="Flagellin C-terminal" evidence="7">
    <location>
        <begin position="407"/>
        <end position="492"/>
    </location>
</feature>
<reference evidence="8 9" key="1">
    <citation type="submission" date="2017-06" db="EMBL/GenBank/DDBJ databases">
        <title>Azoarcus sp. TSNA42 complete genome sequence.</title>
        <authorList>
            <person name="Woo J.-H."/>
            <person name="Kim H.-S."/>
        </authorList>
    </citation>
    <scope>NUCLEOTIDE SEQUENCE [LARGE SCALE GENOMIC DNA]</scope>
    <source>
        <strain evidence="8 9">TSNA42</strain>
    </source>
</reference>
<dbReference type="RefSeq" id="WP_108976156.1">
    <property type="nucleotide sequence ID" value="NZ_CP022188.1"/>
</dbReference>
<comment type="similarity">
    <text evidence="1 4">Belongs to the bacterial flagellin family.</text>
</comment>
<name>A0A2U8H782_9RHOO</name>
<dbReference type="GO" id="GO:0005198">
    <property type="term" value="F:structural molecule activity"/>
    <property type="evidence" value="ECO:0007669"/>
    <property type="project" value="UniProtKB-UniRule"/>
</dbReference>
<dbReference type="InterPro" id="IPR010810">
    <property type="entry name" value="Flagellin_hook_IN_motif"/>
</dbReference>
<evidence type="ECO:0000313" key="9">
    <source>
        <dbReference type="Proteomes" id="UP000244902"/>
    </source>
</evidence>
<dbReference type="Gene3D" id="3.30.70.2120">
    <property type="match status" value="1"/>
</dbReference>
<keyword evidence="8" id="KW-0966">Cell projection</keyword>
<dbReference type="Pfam" id="PF00669">
    <property type="entry name" value="Flagellin_N"/>
    <property type="match status" value="1"/>
</dbReference>
<dbReference type="InterPro" id="IPR001492">
    <property type="entry name" value="Flagellin"/>
</dbReference>
<organism evidence="8 9">
    <name type="scientific">Parazoarcus communis</name>
    <dbReference type="NCBI Taxonomy" id="41977"/>
    <lineage>
        <taxon>Bacteria</taxon>
        <taxon>Pseudomonadati</taxon>
        <taxon>Pseudomonadota</taxon>
        <taxon>Betaproteobacteria</taxon>
        <taxon>Rhodocyclales</taxon>
        <taxon>Zoogloeaceae</taxon>
        <taxon>Parazoarcus</taxon>
    </lineage>
</organism>
<feature type="domain" description="Flagellin N-terminal" evidence="6">
    <location>
        <begin position="5"/>
        <end position="143"/>
    </location>
</feature>
<dbReference type="Pfam" id="PF00700">
    <property type="entry name" value="Flagellin_C"/>
    <property type="match status" value="1"/>
</dbReference>
<keyword evidence="8" id="KW-0969">Cilium</keyword>
<protein>
    <recommendedName>
        <fullName evidence="4">Flagellin</fullName>
    </recommendedName>
</protein>
<keyword evidence="3 4" id="KW-0975">Bacterial flagellum</keyword>
<dbReference type="Gene3D" id="1.20.1330.10">
    <property type="entry name" value="f41 fragment of flagellin, N-terminal domain"/>
    <property type="match status" value="2"/>
</dbReference>
<evidence type="ECO:0000259" key="7">
    <source>
        <dbReference type="Pfam" id="PF00700"/>
    </source>
</evidence>
<proteinExistence type="inferred from homology"/>
<dbReference type="Gene3D" id="6.10.10.10">
    <property type="entry name" value="Flagellar export chaperone, C-terminal domain"/>
    <property type="match status" value="1"/>
</dbReference>
<gene>
    <name evidence="8" type="ORF">CEW87_20970</name>
</gene>
<accession>A0A2U8H782</accession>
<evidence type="ECO:0000256" key="5">
    <source>
        <dbReference type="SAM" id="Coils"/>
    </source>
</evidence>
<comment type="subcellular location">
    <subcellularLocation>
        <location evidence="4">Secreted</location>
    </subcellularLocation>
    <subcellularLocation>
        <location evidence="4">Bacterial flagellum</location>
    </subcellularLocation>
</comment>
<dbReference type="InterPro" id="IPR001029">
    <property type="entry name" value="Flagellin_N"/>
</dbReference>
<dbReference type="Pfam" id="PF07196">
    <property type="entry name" value="Flagellin_IN"/>
    <property type="match status" value="1"/>
</dbReference>
<dbReference type="AlphaFoldDB" id="A0A2U8H782"/>
<keyword evidence="5" id="KW-0175">Coiled coil</keyword>
<comment type="function">
    <text evidence="4">Flagellin is the subunit protein which polymerizes to form the filaments of bacterial flagella.</text>
</comment>
<dbReference type="InterPro" id="IPR046358">
    <property type="entry name" value="Flagellin_C"/>
</dbReference>
<keyword evidence="2 4" id="KW-0964">Secreted</keyword>
<evidence type="ECO:0000256" key="3">
    <source>
        <dbReference type="ARBA" id="ARBA00023143"/>
    </source>
</evidence>
<evidence type="ECO:0000313" key="8">
    <source>
        <dbReference type="EMBL" id="AWI81611.1"/>
    </source>
</evidence>
<keyword evidence="8" id="KW-0282">Flagellum</keyword>